<feature type="transmembrane region" description="Helical" evidence="7">
    <location>
        <begin position="104"/>
        <end position="122"/>
    </location>
</feature>
<dbReference type="PANTHER" id="PTHR16133">
    <property type="entry name" value="SOLUTE CARRIER FAMILY 39 ZINC TRANSPORTER , MEMBER 9-RELATED"/>
    <property type="match status" value="1"/>
</dbReference>
<evidence type="ECO:0000256" key="3">
    <source>
        <dbReference type="ARBA" id="ARBA00022692"/>
    </source>
</evidence>
<dbReference type="Ensembl" id="ENSEEET00000064620.1">
    <property type="protein sequence ID" value="ENSEEEP00000053225.1"/>
    <property type="gene ID" value="ENSEEEG00000028996.1"/>
</dbReference>
<dbReference type="GeneTree" id="ENSGT00390000010094"/>
<keyword evidence="7" id="KW-0813">Transport</keyword>
<keyword evidence="9" id="KW-1185">Reference proteome</keyword>
<feature type="transmembrane region" description="Helical" evidence="7">
    <location>
        <begin position="134"/>
        <end position="152"/>
    </location>
</feature>
<evidence type="ECO:0000256" key="4">
    <source>
        <dbReference type="ARBA" id="ARBA00022989"/>
    </source>
</evidence>
<comment type="similarity">
    <text evidence="7">Belongs to the ZIP transporter (TC 2.A.5) family.</text>
</comment>
<evidence type="ECO:0000256" key="5">
    <source>
        <dbReference type="ARBA" id="ARBA00023034"/>
    </source>
</evidence>
<reference evidence="8 9" key="1">
    <citation type="submission" date="2020-05" db="EMBL/GenBank/DDBJ databases">
        <title>Electrophorus electricus (electric eel) genome, fEleEle1, primary haplotype.</title>
        <authorList>
            <person name="Myers G."/>
            <person name="Meyer A."/>
            <person name="Fedrigo O."/>
            <person name="Formenti G."/>
            <person name="Rhie A."/>
            <person name="Tracey A."/>
            <person name="Sims Y."/>
            <person name="Jarvis E.D."/>
        </authorList>
    </citation>
    <scope>NUCLEOTIDE SEQUENCE [LARGE SCALE GENOMIC DNA]</scope>
</reference>
<accession>A0AAY5E8M6</accession>
<dbReference type="GO" id="GO:0048471">
    <property type="term" value="C:perinuclear region of cytoplasm"/>
    <property type="evidence" value="ECO:0007669"/>
    <property type="project" value="UniProtKB-SubCell"/>
</dbReference>
<dbReference type="Proteomes" id="UP000314983">
    <property type="component" value="Chromosome 11"/>
</dbReference>
<evidence type="ECO:0000313" key="9">
    <source>
        <dbReference type="Proteomes" id="UP000314983"/>
    </source>
</evidence>
<keyword evidence="7" id="KW-0862">Zinc</keyword>
<dbReference type="Pfam" id="PF02535">
    <property type="entry name" value="Zip"/>
    <property type="match status" value="1"/>
</dbReference>
<reference evidence="8" key="3">
    <citation type="submission" date="2025-09" db="UniProtKB">
        <authorList>
            <consortium name="Ensembl"/>
        </authorList>
    </citation>
    <scope>IDENTIFICATION</scope>
</reference>
<comment type="function">
    <text evidence="7">Transports zinc ions across cell and organelle membranes into the cytoplasm and regulates intracellular zinc homeostasis. Participates in the zinc ions efflux out of the secretory compartments. Also functions as membrane androgen receptor that mediates, through a G protein, the non-classical androgen signaling pathway, characterized by the activation of MAPK3/MAPK1 (Erk1/2) and transcription factors CREB1 or ATF1. Moreover, has dual functions as membrane-bound androgen receptor and as an androgen-dependent zinc transporter both of which are mediated through an inhibitory G protein (Gi) that mediates both MAP kinase and zinc signaling leading to the androgen-dependent apoptotic process.</text>
</comment>
<evidence type="ECO:0000256" key="1">
    <source>
        <dbReference type="ARBA" id="ARBA00004127"/>
    </source>
</evidence>
<keyword evidence="6 7" id="KW-0472">Membrane</keyword>
<protein>
    <recommendedName>
        <fullName evidence="7">Zinc transporter ZIP9</fullName>
        <shortName evidence="7">ZIP-9</shortName>
    </recommendedName>
    <alternativeName>
        <fullName evidence="7">Solute carrier family 39 member 9</fullName>
    </alternativeName>
    <alternativeName>
        <fullName evidence="7">Zrt- and Irt-like protein 9</fullName>
    </alternativeName>
</protein>
<keyword evidence="7" id="KW-0864">Zinc transport</keyword>
<keyword evidence="5" id="KW-0333">Golgi apparatus</keyword>
<feature type="transmembrane region" description="Helical" evidence="7">
    <location>
        <begin position="12"/>
        <end position="30"/>
    </location>
</feature>
<dbReference type="GO" id="GO:0005739">
    <property type="term" value="C:mitochondrion"/>
    <property type="evidence" value="ECO:0007669"/>
    <property type="project" value="UniProtKB-SubCell"/>
</dbReference>
<evidence type="ECO:0000256" key="6">
    <source>
        <dbReference type="ARBA" id="ARBA00023136"/>
    </source>
</evidence>
<keyword evidence="7" id="KW-0325">Glycoprotein</keyword>
<reference evidence="8" key="2">
    <citation type="submission" date="2025-08" db="UniProtKB">
        <authorList>
            <consortium name="Ensembl"/>
        </authorList>
    </citation>
    <scope>IDENTIFICATION</scope>
</reference>
<feature type="transmembrane region" description="Helical" evidence="7">
    <location>
        <begin position="67"/>
        <end position="92"/>
    </location>
</feature>
<organism evidence="8 9">
    <name type="scientific">Electrophorus electricus</name>
    <name type="common">Electric eel</name>
    <name type="synonym">Gymnotus electricus</name>
    <dbReference type="NCBI Taxonomy" id="8005"/>
    <lineage>
        <taxon>Eukaryota</taxon>
        <taxon>Metazoa</taxon>
        <taxon>Chordata</taxon>
        <taxon>Craniata</taxon>
        <taxon>Vertebrata</taxon>
        <taxon>Euteleostomi</taxon>
        <taxon>Actinopterygii</taxon>
        <taxon>Neopterygii</taxon>
        <taxon>Teleostei</taxon>
        <taxon>Ostariophysi</taxon>
        <taxon>Gymnotiformes</taxon>
        <taxon>Gymnotoidei</taxon>
        <taxon>Gymnotidae</taxon>
        <taxon>Electrophorus</taxon>
    </lineage>
</organism>
<dbReference type="GO" id="GO:0005886">
    <property type="term" value="C:plasma membrane"/>
    <property type="evidence" value="ECO:0007669"/>
    <property type="project" value="UniProtKB-SubCell"/>
</dbReference>
<comment type="subcellular location">
    <subcellularLocation>
        <location evidence="7">Cell membrane</location>
        <topology evidence="7">Multi-pass membrane protein</topology>
    </subcellularLocation>
    <subcellularLocation>
        <location evidence="7">Cytoplasm</location>
        <location evidence="7">Perinuclear region</location>
    </subcellularLocation>
    <subcellularLocation>
        <location evidence="1">Endomembrane system</location>
        <topology evidence="1">Multi-pass membrane protein</topology>
    </subcellularLocation>
    <subcellularLocation>
        <location evidence="2">Golgi apparatus membrane</location>
    </subcellularLocation>
    <subcellularLocation>
        <location evidence="7">Golgi apparatus</location>
        <location evidence="7">trans-Golgi network membrane</location>
    </subcellularLocation>
    <subcellularLocation>
        <location evidence="7">Mitochondrion</location>
    </subcellularLocation>
    <subcellularLocation>
        <location evidence="7">Nucleus</location>
    </subcellularLocation>
</comment>
<sequence>IPLLINLSQVRLVPVLGAGLLCGTALAIIIPEGSCFLHWKGLFFASLSSTADGVALGAAVASSQVSVQVIVFFAVILHKAPAAFGLVSFLMYAGLERSTVQKHLLGFSMAAPLLAVSTYFLLSSSQYRLSATGIGMLVSAGTFLYVATVHVLPEIYSRGQQRTTHFHHHAGVGLSQQGGLGLMESVFLVTGAGLPVLLGHDQ</sequence>
<dbReference type="GO" id="GO:0005385">
    <property type="term" value="F:zinc ion transmembrane transporter activity"/>
    <property type="evidence" value="ECO:0007669"/>
    <property type="project" value="UniProtKB-UniRule"/>
</dbReference>
<dbReference type="InterPro" id="IPR045891">
    <property type="entry name" value="ZIP9"/>
</dbReference>
<evidence type="ECO:0000313" key="8">
    <source>
        <dbReference type="Ensembl" id="ENSEEEP00000053225.1"/>
    </source>
</evidence>
<evidence type="ECO:0000256" key="7">
    <source>
        <dbReference type="RuleBase" id="RU369011"/>
    </source>
</evidence>
<comment type="caution">
    <text evidence="7">Lacks conserved residue(s) required for the propagation of feature annotation.</text>
</comment>
<name>A0AAY5E8M6_ELEEL</name>
<evidence type="ECO:0000256" key="2">
    <source>
        <dbReference type="ARBA" id="ARBA00004394"/>
    </source>
</evidence>
<dbReference type="GO" id="GO:0000139">
    <property type="term" value="C:Golgi membrane"/>
    <property type="evidence" value="ECO:0007669"/>
    <property type="project" value="UniProtKB-SubCell"/>
</dbReference>
<keyword evidence="4 7" id="KW-1133">Transmembrane helix</keyword>
<keyword evidence="7" id="KW-0406">Ion transport</keyword>
<keyword evidence="3 7" id="KW-0812">Transmembrane</keyword>
<proteinExistence type="inferred from homology"/>
<dbReference type="PANTHER" id="PTHR16133:SF4">
    <property type="entry name" value="ZINC TRANSPORTER ZIP9"/>
    <property type="match status" value="1"/>
</dbReference>
<dbReference type="GO" id="GO:0005634">
    <property type="term" value="C:nucleus"/>
    <property type="evidence" value="ECO:0007669"/>
    <property type="project" value="UniProtKB-SubCell"/>
</dbReference>
<dbReference type="InterPro" id="IPR003689">
    <property type="entry name" value="ZIP"/>
</dbReference>
<dbReference type="AlphaFoldDB" id="A0AAY5E8M6"/>